<name>A0ABT9E3W1_9PROT</name>
<gene>
    <name evidence="4" type="ORF">Q7A36_20610</name>
</gene>
<dbReference type="PANTHER" id="PTHR47628:SF1">
    <property type="entry name" value="ALIPHATIC AMIDASE EXPRESSION-REGULATING PROTEIN"/>
    <property type="match status" value="1"/>
</dbReference>
<dbReference type="CDD" id="cd06331">
    <property type="entry name" value="PBP1_AmiC-like"/>
    <property type="match status" value="1"/>
</dbReference>
<feature type="domain" description="Leucine-binding protein" evidence="3">
    <location>
        <begin position="47"/>
        <end position="385"/>
    </location>
</feature>
<accession>A0ABT9E3W1</accession>
<evidence type="ECO:0000259" key="3">
    <source>
        <dbReference type="Pfam" id="PF13458"/>
    </source>
</evidence>
<proteinExistence type="inferred from homology"/>
<dbReference type="EMBL" id="JAUTWS010000021">
    <property type="protein sequence ID" value="MDO9710765.1"/>
    <property type="molecule type" value="Genomic_DNA"/>
</dbReference>
<dbReference type="RefSeq" id="WP_305105625.1">
    <property type="nucleotide sequence ID" value="NZ_JAUTWS010000021.1"/>
</dbReference>
<reference evidence="4 5" key="1">
    <citation type="submission" date="2023-08" db="EMBL/GenBank/DDBJ databases">
        <title>The draft genome sequence of Paracraurococcus sp. LOR1-02.</title>
        <authorList>
            <person name="Kingkaew E."/>
            <person name="Tanasupawat S."/>
        </authorList>
    </citation>
    <scope>NUCLEOTIDE SEQUENCE [LARGE SCALE GENOMIC DNA]</scope>
    <source>
        <strain evidence="4 5">LOR1-02</strain>
    </source>
</reference>
<dbReference type="Gene3D" id="3.40.50.2300">
    <property type="match status" value="2"/>
</dbReference>
<keyword evidence="5" id="KW-1185">Reference proteome</keyword>
<keyword evidence="2" id="KW-0732">Signal</keyword>
<dbReference type="InterPro" id="IPR028082">
    <property type="entry name" value="Peripla_BP_I"/>
</dbReference>
<dbReference type="Pfam" id="PF13458">
    <property type="entry name" value="Peripla_BP_6"/>
    <property type="match status" value="1"/>
</dbReference>
<organism evidence="4 5">
    <name type="scientific">Paracraurococcus lichenis</name>
    <dbReference type="NCBI Taxonomy" id="3064888"/>
    <lineage>
        <taxon>Bacteria</taxon>
        <taxon>Pseudomonadati</taxon>
        <taxon>Pseudomonadota</taxon>
        <taxon>Alphaproteobacteria</taxon>
        <taxon>Acetobacterales</taxon>
        <taxon>Roseomonadaceae</taxon>
        <taxon>Paracraurococcus</taxon>
    </lineage>
</organism>
<dbReference type="SUPFAM" id="SSF53822">
    <property type="entry name" value="Periplasmic binding protein-like I"/>
    <property type="match status" value="1"/>
</dbReference>
<evidence type="ECO:0000256" key="1">
    <source>
        <dbReference type="ARBA" id="ARBA00010062"/>
    </source>
</evidence>
<dbReference type="Proteomes" id="UP001243009">
    <property type="component" value="Unassembled WGS sequence"/>
</dbReference>
<comment type="caution">
    <text evidence="4">The sequence shown here is derived from an EMBL/GenBank/DDBJ whole genome shotgun (WGS) entry which is preliminary data.</text>
</comment>
<comment type="similarity">
    <text evidence="1">Belongs to the leucine-binding protein family.</text>
</comment>
<evidence type="ECO:0000313" key="5">
    <source>
        <dbReference type="Proteomes" id="UP001243009"/>
    </source>
</evidence>
<dbReference type="InterPro" id="IPR028081">
    <property type="entry name" value="Leu-bd"/>
</dbReference>
<dbReference type="PANTHER" id="PTHR47628">
    <property type="match status" value="1"/>
</dbReference>
<sequence>MMTTGHLPHGDHMPSYRPFGRRSVLLSASLLAAPAIWRPKLAAAAEPIRIGMPIGLSGANSVVAPSVVQAAQVAIAEINGAGGVLGRQLELMVADDGSGADGAVKAFNSLILQQKADVIITMETSAARNAGLPVVARGRTPFIYTSSYEGRSCSPYLFCNGWVPDQQVPPMIDYFRTEKNARNFFLVGSDYAFGRGMLGFTRRYIESKGGTVVGEEYLPMDATDWTPVLSKLRTANPDALISSTAGGAPNVTLTKQLRASGINVLFGNLGVDEGTAQAIGADSVGVYMSQSYLTGLDNPKNKAFKEGLQRMFGKDMRTPNDLSVPQYDGVYLYKAAVEKAGSPDKQKVVNALPEVSFDGPRGVIRMNRQHHAPLTMYLGQMQQDGSIRVIKTFENVDPGEQCPKLG</sequence>
<evidence type="ECO:0000256" key="2">
    <source>
        <dbReference type="ARBA" id="ARBA00022729"/>
    </source>
</evidence>
<protein>
    <submittedName>
        <fullName evidence="4">Substrate-binding protein</fullName>
    </submittedName>
</protein>
<evidence type="ECO:0000313" key="4">
    <source>
        <dbReference type="EMBL" id="MDO9710765.1"/>
    </source>
</evidence>